<reference evidence="3" key="2">
    <citation type="submission" date="2018-10" db="UniProtKB">
        <authorList>
            <consortium name="EnsemblPlants"/>
        </authorList>
    </citation>
    <scope>IDENTIFICATION</scope>
</reference>
<keyword evidence="2" id="KW-0812">Transmembrane</keyword>
<name>A0A3B6LS89_WHEAT</name>
<reference evidence="3" key="1">
    <citation type="submission" date="2018-08" db="EMBL/GenBank/DDBJ databases">
        <authorList>
            <person name="Rossello M."/>
        </authorList>
    </citation>
    <scope>NUCLEOTIDE SEQUENCE [LARGE SCALE GENOMIC DNA]</scope>
    <source>
        <strain evidence="3">cv. Chinese Spring</strain>
    </source>
</reference>
<sequence>MRPPIGRRPEPSPSGIYIRAFHAYVVHPSCLLFLLLVLLLKLTLARSMESKAQHHDGVTSSRGPRPKTPSPRPLAAVVGQNAAFSCDYSTYRFFRAMALAGHQNAHSLERILSKRKRQLVALEPAVPRLHAGGKRSLSSAAAPVLADWTSSALVRDSGDAATATPEVDLSLRLCSSSITAPEVDLSRTTAPEVDLSLRLWSGPRSTTGRGGDVTQPRTGSGSRRRKNQAEKI</sequence>
<dbReference type="Gramene" id="TraesRN5B0100882900.1">
    <property type="protein sequence ID" value="TraesRN5B0100882900.1"/>
    <property type="gene ID" value="TraesRN5B0100882900"/>
</dbReference>
<dbReference type="Gramene" id="TraesWEE_scaffold_014955_01G000200.1">
    <property type="protein sequence ID" value="TraesWEE_scaffold_014955_01G000200.1"/>
    <property type="gene ID" value="TraesWEE_scaffold_014955_01G000200"/>
</dbReference>
<dbReference type="Gramene" id="TraesCS5B02G363700.1">
    <property type="protein sequence ID" value="TraesCS5B02G363700.1.cds1"/>
    <property type="gene ID" value="TraesCS5B02G363700"/>
</dbReference>
<dbReference type="Gramene" id="TraesROB_scaffold_001097_01G000200.1">
    <property type="protein sequence ID" value="TraesROB_scaffold_001097_01G000200.1"/>
    <property type="gene ID" value="TraesROB_scaffold_001097_01G000200"/>
</dbReference>
<dbReference type="Proteomes" id="UP000019116">
    <property type="component" value="Chromosome 5B"/>
</dbReference>
<dbReference type="AlphaFoldDB" id="A0A3B6LS89"/>
<feature type="region of interest" description="Disordered" evidence="1">
    <location>
        <begin position="51"/>
        <end position="74"/>
    </location>
</feature>
<dbReference type="EnsemblPlants" id="TraesCS5B02G363700.1">
    <property type="protein sequence ID" value="TraesCS5B02G363700.1.cds1"/>
    <property type="gene ID" value="TraesCS5B02G363700"/>
</dbReference>
<evidence type="ECO:0000256" key="1">
    <source>
        <dbReference type="SAM" id="MobiDB-lite"/>
    </source>
</evidence>
<accession>A0A3B6LS89</accession>
<proteinExistence type="predicted"/>
<keyword evidence="2" id="KW-1133">Transmembrane helix</keyword>
<evidence type="ECO:0000313" key="3">
    <source>
        <dbReference type="EnsemblPlants" id="TraesCS5B02G363700.1.cds1"/>
    </source>
</evidence>
<protein>
    <submittedName>
        <fullName evidence="3">Uncharacterized protein</fullName>
    </submittedName>
</protein>
<evidence type="ECO:0000313" key="4">
    <source>
        <dbReference type="Proteomes" id="UP000019116"/>
    </source>
</evidence>
<organism evidence="3">
    <name type="scientific">Triticum aestivum</name>
    <name type="common">Wheat</name>
    <dbReference type="NCBI Taxonomy" id="4565"/>
    <lineage>
        <taxon>Eukaryota</taxon>
        <taxon>Viridiplantae</taxon>
        <taxon>Streptophyta</taxon>
        <taxon>Embryophyta</taxon>
        <taxon>Tracheophyta</taxon>
        <taxon>Spermatophyta</taxon>
        <taxon>Magnoliopsida</taxon>
        <taxon>Liliopsida</taxon>
        <taxon>Poales</taxon>
        <taxon>Poaceae</taxon>
        <taxon>BOP clade</taxon>
        <taxon>Pooideae</taxon>
        <taxon>Triticodae</taxon>
        <taxon>Triticeae</taxon>
        <taxon>Triticinae</taxon>
        <taxon>Triticum</taxon>
    </lineage>
</organism>
<dbReference type="Gramene" id="TraesCLE_scaffold_143407_01G000100.1">
    <property type="protein sequence ID" value="TraesCLE_scaffold_143407_01G000100.1"/>
    <property type="gene ID" value="TraesCLE_scaffold_143407_01G000100"/>
</dbReference>
<dbReference type="Gramene" id="TraesCS5B03G0911100.1">
    <property type="protein sequence ID" value="TraesCS5B03G0911100.1.CDS1"/>
    <property type="gene ID" value="TraesCS5B03G0911100"/>
</dbReference>
<feature type="region of interest" description="Disordered" evidence="1">
    <location>
        <begin position="198"/>
        <end position="232"/>
    </location>
</feature>
<dbReference type="Gramene" id="TraesCAD_scaffold_013793_01G000200.1">
    <property type="protein sequence ID" value="TraesCAD_scaffold_013793_01G000200.1"/>
    <property type="gene ID" value="TraesCAD_scaffold_013793_01G000200"/>
</dbReference>
<keyword evidence="2" id="KW-0472">Membrane</keyword>
<evidence type="ECO:0000256" key="2">
    <source>
        <dbReference type="SAM" id="Phobius"/>
    </source>
</evidence>
<keyword evidence="4" id="KW-1185">Reference proteome</keyword>
<feature type="transmembrane region" description="Helical" evidence="2">
    <location>
        <begin position="20"/>
        <end position="40"/>
    </location>
</feature>